<feature type="transmembrane region" description="Helical" evidence="12">
    <location>
        <begin position="304"/>
        <end position="324"/>
    </location>
</feature>
<name>A0A2M9B6G0_9ACTN</name>
<evidence type="ECO:0000256" key="10">
    <source>
        <dbReference type="ARBA" id="ARBA00034269"/>
    </source>
</evidence>
<dbReference type="AlphaFoldDB" id="A0A2M9B6G0"/>
<keyword evidence="4 12" id="KW-1003">Cell membrane</keyword>
<sequence>MGCVIVESAAYVEGSAVATTREVAEVPALLEHLRHRGDFVWVGLQDPTFEEFQVLQDAFGLHPLAVEDAVVAHQRPKVDRYGDAAFLVLKALRYDDPTSQVETSEVSAFVGPRYLITVRHGTWPSLTGVRDRAHETPEMLRHGPLGAVYHLVDAVVDQYQSIADELVIDVDQVEASVFSEERTSDSGPIYFLKRELQEMRRAVVPIQNPISDVMHGSRGYRLPEELRPYYRDVADHLVHVAGIVGDLDHLLDNVLQAHATQISMQQNDDMRKLAAYAAMFAGPTLIAGIYGMNFRDMPELHWALGYPLALLVMAGVVLVLWRAFKRSGWL</sequence>
<organism evidence="13 14">
    <name type="scientific">Mumia flava</name>
    <dbReference type="NCBI Taxonomy" id="1348852"/>
    <lineage>
        <taxon>Bacteria</taxon>
        <taxon>Bacillati</taxon>
        <taxon>Actinomycetota</taxon>
        <taxon>Actinomycetes</taxon>
        <taxon>Propionibacteriales</taxon>
        <taxon>Nocardioidaceae</taxon>
        <taxon>Mumia</taxon>
    </lineage>
</organism>
<evidence type="ECO:0000256" key="8">
    <source>
        <dbReference type="ARBA" id="ARBA00023065"/>
    </source>
</evidence>
<comment type="caution">
    <text evidence="13">The sequence shown here is derived from an EMBL/GenBank/DDBJ whole genome shotgun (WGS) entry which is preliminary data.</text>
</comment>
<keyword evidence="5 12" id="KW-0812">Transmembrane</keyword>
<evidence type="ECO:0000256" key="1">
    <source>
        <dbReference type="ARBA" id="ARBA00004651"/>
    </source>
</evidence>
<reference evidence="13 14" key="1">
    <citation type="submission" date="2017-11" db="EMBL/GenBank/DDBJ databases">
        <title>Genomic Encyclopedia of Archaeal and Bacterial Type Strains, Phase II (KMG-II): From Individual Species to Whole Genera.</title>
        <authorList>
            <person name="Goeker M."/>
        </authorList>
    </citation>
    <scope>NUCLEOTIDE SEQUENCE [LARGE SCALE GENOMIC DNA]</scope>
    <source>
        <strain evidence="13 14">DSM 27763</strain>
    </source>
</reference>
<dbReference type="CDD" id="cd12830">
    <property type="entry name" value="MtCorA-like"/>
    <property type="match status" value="1"/>
</dbReference>
<keyword evidence="14" id="KW-1185">Reference proteome</keyword>
<dbReference type="Proteomes" id="UP000230842">
    <property type="component" value="Unassembled WGS sequence"/>
</dbReference>
<comment type="catalytic activity">
    <reaction evidence="10">
        <text>Mg(2+)(in) = Mg(2+)(out)</text>
        <dbReference type="Rhea" id="RHEA:29827"/>
        <dbReference type="ChEBI" id="CHEBI:18420"/>
    </reaction>
</comment>
<dbReference type="PANTHER" id="PTHR46494">
    <property type="entry name" value="CORA FAMILY METAL ION TRANSPORTER (EUROFUNG)"/>
    <property type="match status" value="1"/>
</dbReference>
<dbReference type="InterPro" id="IPR045861">
    <property type="entry name" value="CorA_cytoplasmic_dom"/>
</dbReference>
<dbReference type="GO" id="GO:0015087">
    <property type="term" value="F:cobalt ion transmembrane transporter activity"/>
    <property type="evidence" value="ECO:0007669"/>
    <property type="project" value="UniProtKB-UniRule"/>
</dbReference>
<dbReference type="GO" id="GO:0050897">
    <property type="term" value="F:cobalt ion binding"/>
    <property type="evidence" value="ECO:0007669"/>
    <property type="project" value="TreeGrafter"/>
</dbReference>
<comment type="function">
    <text evidence="11">Mediates influx of magnesium ions. Alternates between open and closed states. Activated by low cytoplasmic Mg(2+) levels. Inactive when cytoplasmic Mg(2+) levels are high.</text>
</comment>
<evidence type="ECO:0000256" key="3">
    <source>
        <dbReference type="ARBA" id="ARBA00022448"/>
    </source>
</evidence>
<proteinExistence type="inferred from homology"/>
<evidence type="ECO:0000256" key="11">
    <source>
        <dbReference type="ARBA" id="ARBA00045497"/>
    </source>
</evidence>
<dbReference type="RefSeq" id="WP_100415211.1">
    <property type="nucleotide sequence ID" value="NZ_PGEZ01000002.1"/>
</dbReference>
<dbReference type="GO" id="GO:0015095">
    <property type="term" value="F:magnesium ion transmembrane transporter activity"/>
    <property type="evidence" value="ECO:0007669"/>
    <property type="project" value="UniProtKB-UniRule"/>
</dbReference>
<evidence type="ECO:0000256" key="7">
    <source>
        <dbReference type="ARBA" id="ARBA00022989"/>
    </source>
</evidence>
<gene>
    <name evidence="12" type="primary">corA</name>
    <name evidence="13" type="ORF">CLV56_3003</name>
</gene>
<dbReference type="InterPro" id="IPR002523">
    <property type="entry name" value="MgTranspt_CorA/ZnTranspt_ZntB"/>
</dbReference>
<evidence type="ECO:0000256" key="4">
    <source>
        <dbReference type="ARBA" id="ARBA00022475"/>
    </source>
</evidence>
<dbReference type="SUPFAM" id="SSF144083">
    <property type="entry name" value="Magnesium transport protein CorA, transmembrane region"/>
    <property type="match status" value="1"/>
</dbReference>
<evidence type="ECO:0000256" key="2">
    <source>
        <dbReference type="ARBA" id="ARBA00009765"/>
    </source>
</evidence>
<evidence type="ECO:0000256" key="12">
    <source>
        <dbReference type="RuleBase" id="RU362010"/>
    </source>
</evidence>
<evidence type="ECO:0000256" key="6">
    <source>
        <dbReference type="ARBA" id="ARBA00022842"/>
    </source>
</evidence>
<accession>A0A2M9B6G0</accession>
<dbReference type="NCBIfam" id="TIGR00383">
    <property type="entry name" value="corA"/>
    <property type="match status" value="1"/>
</dbReference>
<feature type="transmembrane region" description="Helical" evidence="12">
    <location>
        <begin position="273"/>
        <end position="292"/>
    </location>
</feature>
<keyword evidence="9 12" id="KW-0472">Membrane</keyword>
<dbReference type="FunFam" id="1.20.58.340:FF:000004">
    <property type="entry name" value="Magnesium transport protein CorA"/>
    <property type="match status" value="1"/>
</dbReference>
<evidence type="ECO:0000313" key="13">
    <source>
        <dbReference type="EMBL" id="PJJ53514.1"/>
    </source>
</evidence>
<evidence type="ECO:0000256" key="5">
    <source>
        <dbReference type="ARBA" id="ARBA00022692"/>
    </source>
</evidence>
<dbReference type="GO" id="GO:0005886">
    <property type="term" value="C:plasma membrane"/>
    <property type="evidence" value="ECO:0007669"/>
    <property type="project" value="UniProtKB-SubCell"/>
</dbReference>
<comment type="subcellular location">
    <subcellularLocation>
        <location evidence="1">Cell membrane</location>
        <topology evidence="1">Multi-pass membrane protein</topology>
    </subcellularLocation>
    <subcellularLocation>
        <location evidence="12">Membrane</location>
        <topology evidence="12">Multi-pass membrane protein</topology>
    </subcellularLocation>
</comment>
<protein>
    <recommendedName>
        <fullName evidence="12">Magnesium transport protein CorA</fullName>
    </recommendedName>
</protein>
<dbReference type="InterPro" id="IPR045863">
    <property type="entry name" value="CorA_TM1_TM2"/>
</dbReference>
<keyword evidence="6 12" id="KW-0460">Magnesium</keyword>
<dbReference type="PANTHER" id="PTHR46494:SF1">
    <property type="entry name" value="CORA FAMILY METAL ION TRANSPORTER (EUROFUNG)"/>
    <property type="match status" value="1"/>
</dbReference>
<dbReference type="Gene3D" id="1.20.58.340">
    <property type="entry name" value="Magnesium transport protein CorA, transmembrane region"/>
    <property type="match status" value="2"/>
</dbReference>
<dbReference type="SUPFAM" id="SSF143865">
    <property type="entry name" value="CorA soluble domain-like"/>
    <property type="match status" value="1"/>
</dbReference>
<dbReference type="InterPro" id="IPR004488">
    <property type="entry name" value="Mg/Co-transport_prot_CorA"/>
</dbReference>
<keyword evidence="7 12" id="KW-1133">Transmembrane helix</keyword>
<evidence type="ECO:0000256" key="9">
    <source>
        <dbReference type="ARBA" id="ARBA00023136"/>
    </source>
</evidence>
<dbReference type="GO" id="GO:0000287">
    <property type="term" value="F:magnesium ion binding"/>
    <property type="evidence" value="ECO:0007669"/>
    <property type="project" value="TreeGrafter"/>
</dbReference>
<keyword evidence="8 12" id="KW-0406">Ion transport</keyword>
<dbReference type="EMBL" id="PGEZ01000002">
    <property type="protein sequence ID" value="PJJ53514.1"/>
    <property type="molecule type" value="Genomic_DNA"/>
</dbReference>
<keyword evidence="3 12" id="KW-0813">Transport</keyword>
<dbReference type="Gene3D" id="3.30.460.20">
    <property type="entry name" value="CorA soluble domain-like"/>
    <property type="match status" value="1"/>
</dbReference>
<evidence type="ECO:0000313" key="14">
    <source>
        <dbReference type="Proteomes" id="UP000230842"/>
    </source>
</evidence>
<comment type="similarity">
    <text evidence="2 12">Belongs to the CorA metal ion transporter (MIT) (TC 1.A.35) family.</text>
</comment>
<dbReference type="Pfam" id="PF01544">
    <property type="entry name" value="CorA"/>
    <property type="match status" value="1"/>
</dbReference>